<dbReference type="CDD" id="cd05399">
    <property type="entry name" value="NT_Rel-Spo_like"/>
    <property type="match status" value="1"/>
</dbReference>
<dbReference type="Proteomes" id="UP000053528">
    <property type="component" value="Unassembled WGS sequence"/>
</dbReference>
<organism evidence="2 3">
    <name type="scientific">Pseudoglutamicibacter albus DNF00011</name>
    <dbReference type="NCBI Taxonomy" id="1401063"/>
    <lineage>
        <taxon>Bacteria</taxon>
        <taxon>Bacillati</taxon>
        <taxon>Actinomycetota</taxon>
        <taxon>Actinomycetes</taxon>
        <taxon>Micrococcales</taxon>
        <taxon>Micrococcaceae</taxon>
        <taxon>Pseudoglutamicibacter</taxon>
    </lineage>
</organism>
<dbReference type="EMBL" id="JRNH01000011">
    <property type="protein sequence ID" value="KGF20766.1"/>
    <property type="molecule type" value="Genomic_DNA"/>
</dbReference>
<gene>
    <name evidence="2" type="ORF">HMPREF2128_03310</name>
</gene>
<dbReference type="InterPro" id="IPR043519">
    <property type="entry name" value="NT_sf"/>
</dbReference>
<dbReference type="Pfam" id="PF04607">
    <property type="entry name" value="RelA_SpoT"/>
    <property type="match status" value="1"/>
</dbReference>
<evidence type="ECO:0000259" key="1">
    <source>
        <dbReference type="SMART" id="SM00954"/>
    </source>
</evidence>
<reference evidence="2 3" key="1">
    <citation type="submission" date="2014-07" db="EMBL/GenBank/DDBJ databases">
        <authorList>
            <person name="McCorrison J."/>
            <person name="Sanka R."/>
            <person name="Torralba M."/>
            <person name="Gillis M."/>
            <person name="Haft D.H."/>
            <person name="Methe B."/>
            <person name="Sutton G."/>
            <person name="Nelson K.E."/>
        </authorList>
    </citation>
    <scope>NUCLEOTIDE SEQUENCE [LARGE SCALE GENOMIC DNA]</scope>
    <source>
        <strain evidence="2 3">DNF00011</strain>
    </source>
</reference>
<comment type="caution">
    <text evidence="2">The sequence shown here is derived from an EMBL/GenBank/DDBJ whole genome shotgun (WGS) entry which is preliminary data.</text>
</comment>
<proteinExistence type="predicted"/>
<dbReference type="GO" id="GO:0015969">
    <property type="term" value="P:guanosine tetraphosphate metabolic process"/>
    <property type="evidence" value="ECO:0007669"/>
    <property type="project" value="InterPro"/>
</dbReference>
<feature type="domain" description="RelA/SpoT" evidence="1">
    <location>
        <begin position="57"/>
        <end position="201"/>
    </location>
</feature>
<evidence type="ECO:0000313" key="2">
    <source>
        <dbReference type="EMBL" id="KGF20766.1"/>
    </source>
</evidence>
<dbReference type="InterPro" id="IPR007685">
    <property type="entry name" value="RelA_SpoT"/>
</dbReference>
<dbReference type="SMART" id="SM00954">
    <property type="entry name" value="RelA_SpoT"/>
    <property type="match status" value="1"/>
</dbReference>
<protein>
    <submittedName>
        <fullName evidence="2">(P)ppGpp synthetase</fullName>
    </submittedName>
</protein>
<name>A0A095YF81_9MICC</name>
<accession>A0A095YF81</accession>
<dbReference type="SUPFAM" id="SSF81301">
    <property type="entry name" value="Nucleotidyltransferase"/>
    <property type="match status" value="1"/>
</dbReference>
<dbReference type="AlphaFoldDB" id="A0A095YF81"/>
<sequence length="364" mass="42853">MTRAWKELDDRLREKVVAYIDEYREMRPELEVITEQLRVQIKQLFNDTDVRPLFVAARTKSVESFRQKASRTVYSKEEGQERELEFPDPISMMHDIVGIRVIVQLPRQVRAAAQIIKRCRNEFYIESDREKDTGSVETGTYGYSSRHLIVRPKDNPIVAEYEARHPQRVLPFVFEIQIRTILTHAWSEFEHEIRFKRRNSEAWTPYLDREFTGAAAMLDSVEHLFTDIDHRHQRILAFWDANGVGGEELTSELIGEVWSTMWPHLEYKEDSDWGWALELLAAHNITTPKGLASLLDATTITHVRQALDHRFSPGPERLLDDLLLWKFGYNHLDLTAQDDPRRRASLSRRLQQIRTYRRQGMQPE</sequence>
<dbReference type="PANTHER" id="PTHR41773">
    <property type="entry name" value="GTP PYROPHOSPHATASE-RELATED"/>
    <property type="match status" value="1"/>
</dbReference>
<evidence type="ECO:0000313" key="3">
    <source>
        <dbReference type="Proteomes" id="UP000053528"/>
    </source>
</evidence>
<dbReference type="Gene3D" id="3.30.460.10">
    <property type="entry name" value="Beta Polymerase, domain 2"/>
    <property type="match status" value="1"/>
</dbReference>
<dbReference type="RefSeq" id="WP_035755052.1">
    <property type="nucleotide sequence ID" value="NZ_JRNH01000011.1"/>
</dbReference>
<dbReference type="PANTHER" id="PTHR41773:SF1">
    <property type="entry name" value="RELA_SPOT DOMAIN-CONTAINING PROTEIN"/>
    <property type="match status" value="1"/>
</dbReference>